<feature type="transmembrane region" description="Helical" evidence="8">
    <location>
        <begin position="283"/>
        <end position="301"/>
    </location>
</feature>
<feature type="transmembrane region" description="Helical" evidence="8">
    <location>
        <begin position="340"/>
        <end position="363"/>
    </location>
</feature>
<dbReference type="SUPFAM" id="SSF103473">
    <property type="entry name" value="MFS general substrate transporter"/>
    <property type="match status" value="1"/>
</dbReference>
<feature type="transmembrane region" description="Helical" evidence="8">
    <location>
        <begin position="307"/>
        <end position="328"/>
    </location>
</feature>
<accession>A0AA41X5R4</accession>
<gene>
    <name evidence="10" type="ORF">NK662_12055</name>
</gene>
<keyword evidence="11" id="KW-1185">Reference proteome</keyword>
<evidence type="ECO:0000256" key="7">
    <source>
        <dbReference type="ARBA" id="ARBA00023136"/>
    </source>
</evidence>
<dbReference type="GO" id="GO:0005886">
    <property type="term" value="C:plasma membrane"/>
    <property type="evidence" value="ECO:0007669"/>
    <property type="project" value="UniProtKB-SubCell"/>
</dbReference>
<keyword evidence="4" id="KW-1003">Cell membrane</keyword>
<comment type="caution">
    <text evidence="10">The sequence shown here is derived from an EMBL/GenBank/DDBJ whole genome shotgun (WGS) entry which is preliminary data.</text>
</comment>
<dbReference type="InterPro" id="IPR036259">
    <property type="entry name" value="MFS_trans_sf"/>
</dbReference>
<proteinExistence type="inferred from homology"/>
<dbReference type="Pfam" id="PF07690">
    <property type="entry name" value="MFS_1"/>
    <property type="match status" value="2"/>
</dbReference>
<feature type="transmembrane region" description="Helical" evidence="8">
    <location>
        <begin position="16"/>
        <end position="36"/>
    </location>
</feature>
<dbReference type="InterPro" id="IPR020846">
    <property type="entry name" value="MFS_dom"/>
</dbReference>
<comment type="similarity">
    <text evidence="2">Belongs to the major facilitator superfamily.</text>
</comment>
<dbReference type="PANTHER" id="PTHR43271">
    <property type="entry name" value="BLL2771 PROTEIN"/>
    <property type="match status" value="1"/>
</dbReference>
<evidence type="ECO:0000256" key="4">
    <source>
        <dbReference type="ARBA" id="ARBA00022475"/>
    </source>
</evidence>
<evidence type="ECO:0000313" key="11">
    <source>
        <dbReference type="Proteomes" id="UP001156102"/>
    </source>
</evidence>
<evidence type="ECO:0000256" key="3">
    <source>
        <dbReference type="ARBA" id="ARBA00022448"/>
    </source>
</evidence>
<evidence type="ECO:0000259" key="9">
    <source>
        <dbReference type="PROSITE" id="PS50850"/>
    </source>
</evidence>
<evidence type="ECO:0000256" key="5">
    <source>
        <dbReference type="ARBA" id="ARBA00022692"/>
    </source>
</evidence>
<dbReference type="PANTHER" id="PTHR43271:SF1">
    <property type="entry name" value="INNER MEMBRANE TRANSPORT PROTEIN YNFM"/>
    <property type="match status" value="1"/>
</dbReference>
<keyword evidence="5 8" id="KW-0812">Transmembrane</keyword>
<evidence type="ECO:0000256" key="2">
    <source>
        <dbReference type="ARBA" id="ARBA00008335"/>
    </source>
</evidence>
<evidence type="ECO:0000256" key="6">
    <source>
        <dbReference type="ARBA" id="ARBA00022989"/>
    </source>
</evidence>
<feature type="transmembrane region" description="Helical" evidence="8">
    <location>
        <begin position="48"/>
        <end position="68"/>
    </location>
</feature>
<protein>
    <submittedName>
        <fullName evidence="10">MFS transporter</fullName>
    </submittedName>
</protein>
<feature type="transmembrane region" description="Helical" evidence="8">
    <location>
        <begin position="109"/>
        <end position="127"/>
    </location>
</feature>
<feature type="transmembrane region" description="Helical" evidence="8">
    <location>
        <begin position="166"/>
        <end position="188"/>
    </location>
</feature>
<dbReference type="PROSITE" id="PS50850">
    <property type="entry name" value="MFS"/>
    <property type="match status" value="1"/>
</dbReference>
<evidence type="ECO:0000313" key="10">
    <source>
        <dbReference type="EMBL" id="MCP8969272.1"/>
    </source>
</evidence>
<dbReference type="Gene3D" id="1.20.1250.20">
    <property type="entry name" value="MFS general substrate transporter like domains"/>
    <property type="match status" value="1"/>
</dbReference>
<dbReference type="Proteomes" id="UP001156102">
    <property type="component" value="Unassembled WGS sequence"/>
</dbReference>
<keyword evidence="6 8" id="KW-1133">Transmembrane helix</keyword>
<dbReference type="CDD" id="cd17324">
    <property type="entry name" value="MFS_NepI_like"/>
    <property type="match status" value="1"/>
</dbReference>
<dbReference type="RefSeq" id="WP_254759182.1">
    <property type="nucleotide sequence ID" value="NZ_JANCLT010000005.1"/>
</dbReference>
<evidence type="ECO:0000256" key="8">
    <source>
        <dbReference type="SAM" id="Phobius"/>
    </source>
</evidence>
<feature type="transmembrane region" description="Helical" evidence="8">
    <location>
        <begin position="139"/>
        <end position="160"/>
    </location>
</feature>
<comment type="subcellular location">
    <subcellularLocation>
        <location evidence="1">Cell membrane</location>
        <topology evidence="1">Multi-pass membrane protein</topology>
    </subcellularLocation>
</comment>
<feature type="transmembrane region" description="Helical" evidence="8">
    <location>
        <begin position="80"/>
        <end position="97"/>
    </location>
</feature>
<organism evidence="10 11">
    <name type="scientific">Ectobacillus ponti</name>
    <dbReference type="NCBI Taxonomy" id="2961894"/>
    <lineage>
        <taxon>Bacteria</taxon>
        <taxon>Bacillati</taxon>
        <taxon>Bacillota</taxon>
        <taxon>Bacilli</taxon>
        <taxon>Bacillales</taxon>
        <taxon>Bacillaceae</taxon>
        <taxon>Ectobacillus</taxon>
    </lineage>
</organism>
<dbReference type="AlphaFoldDB" id="A0AA41X5R4"/>
<keyword evidence="3" id="KW-0813">Transport</keyword>
<keyword evidence="7 8" id="KW-0472">Membrane</keyword>
<feature type="transmembrane region" description="Helical" evidence="8">
    <location>
        <begin position="217"/>
        <end position="238"/>
    </location>
</feature>
<sequence length="406" mass="43278">MGYIQRGTSAFQKVNLALFAGGFSTFAILWGTQPLLPDIAKEFHVSPAVSSFVMSAATFSLAVSMLIAGSLSEVFGRKPIMALSLVASSALAVLTSVTPSFPLLLAGRIAEGAVLAGLPAVAMAYLGEEVEPRSLGMAMGLYISGNSLGGMAGRIISGILTDYINWHAALMGIGFISLLSSLVFWLLLPPSSHFMPRKLEGRRLLGSLFGQFKEPGLIYLFAIGFLLSGIFVSLYNYIGFQLMKPPYSLSQTVVGFIFIVYMVGTFSSTWMGMLADKHGKGKILQLSLLIILVGGCITLDMSLWLKILGLAVLTYGFFAGHSIASGWVGTIATHDKAQAAALYLFFYYFGASIGGTASGTIYSHFGWSGVVYTTAVLALISILLSIRLAAIAAGKWKTARQYTKLS</sequence>
<dbReference type="InterPro" id="IPR011701">
    <property type="entry name" value="MFS"/>
</dbReference>
<reference evidence="10" key="1">
    <citation type="submission" date="2022-07" db="EMBL/GenBank/DDBJ databases">
        <authorList>
            <person name="Li W.-J."/>
            <person name="Deng Q.-Q."/>
        </authorList>
    </citation>
    <scope>NUCLEOTIDE SEQUENCE</scope>
    <source>
        <strain evidence="10">SYSU M60031</strain>
    </source>
</reference>
<feature type="transmembrane region" description="Helical" evidence="8">
    <location>
        <begin position="369"/>
        <end position="390"/>
    </location>
</feature>
<dbReference type="EMBL" id="JANCLT010000005">
    <property type="protein sequence ID" value="MCP8969272.1"/>
    <property type="molecule type" value="Genomic_DNA"/>
</dbReference>
<feature type="transmembrane region" description="Helical" evidence="8">
    <location>
        <begin position="250"/>
        <end position="271"/>
    </location>
</feature>
<feature type="domain" description="Major facilitator superfamily (MFS) profile" evidence="9">
    <location>
        <begin position="10"/>
        <end position="393"/>
    </location>
</feature>
<evidence type="ECO:0000256" key="1">
    <source>
        <dbReference type="ARBA" id="ARBA00004651"/>
    </source>
</evidence>
<name>A0AA41X5R4_9BACI</name>
<dbReference type="GO" id="GO:0022857">
    <property type="term" value="F:transmembrane transporter activity"/>
    <property type="evidence" value="ECO:0007669"/>
    <property type="project" value="InterPro"/>
</dbReference>